<dbReference type="AlphaFoldDB" id="A0AAD6XXI2"/>
<feature type="region of interest" description="Disordered" evidence="1">
    <location>
        <begin position="381"/>
        <end position="421"/>
    </location>
</feature>
<dbReference type="InterPro" id="IPR014756">
    <property type="entry name" value="Ig_E-set"/>
</dbReference>
<dbReference type="Gene3D" id="2.60.40.640">
    <property type="match status" value="1"/>
</dbReference>
<accession>A0AAD6XXI2</accession>
<proteinExistence type="predicted"/>
<evidence type="ECO:0000313" key="3">
    <source>
        <dbReference type="EMBL" id="KAJ7099485.1"/>
    </source>
</evidence>
<dbReference type="PANTHER" id="PTHR11188">
    <property type="entry name" value="ARRESTIN DOMAIN CONTAINING PROTEIN"/>
    <property type="match status" value="1"/>
</dbReference>
<dbReference type="Proteomes" id="UP001222325">
    <property type="component" value="Unassembled WGS sequence"/>
</dbReference>
<keyword evidence="4" id="KW-1185">Reference proteome</keyword>
<dbReference type="EMBL" id="JARJCN010000007">
    <property type="protein sequence ID" value="KAJ7099485.1"/>
    <property type="molecule type" value="Genomic_DNA"/>
</dbReference>
<dbReference type="PANTHER" id="PTHR11188:SF17">
    <property type="entry name" value="FI21816P1"/>
    <property type="match status" value="1"/>
</dbReference>
<gene>
    <name evidence="3" type="ORF">B0H15DRAFT_548537</name>
</gene>
<dbReference type="SUPFAM" id="SSF81296">
    <property type="entry name" value="E set domains"/>
    <property type="match status" value="1"/>
</dbReference>
<organism evidence="3 4">
    <name type="scientific">Mycena belliarum</name>
    <dbReference type="NCBI Taxonomy" id="1033014"/>
    <lineage>
        <taxon>Eukaryota</taxon>
        <taxon>Fungi</taxon>
        <taxon>Dikarya</taxon>
        <taxon>Basidiomycota</taxon>
        <taxon>Agaricomycotina</taxon>
        <taxon>Agaricomycetes</taxon>
        <taxon>Agaricomycetidae</taxon>
        <taxon>Agaricales</taxon>
        <taxon>Marasmiineae</taxon>
        <taxon>Mycenaceae</taxon>
        <taxon>Mycena</taxon>
    </lineage>
</organism>
<evidence type="ECO:0000256" key="1">
    <source>
        <dbReference type="SAM" id="MobiDB-lite"/>
    </source>
</evidence>
<dbReference type="GO" id="GO:0005737">
    <property type="term" value="C:cytoplasm"/>
    <property type="evidence" value="ECO:0007669"/>
    <property type="project" value="TreeGrafter"/>
</dbReference>
<dbReference type="InterPro" id="IPR050357">
    <property type="entry name" value="Arrestin_domain-protein"/>
</dbReference>
<sequence>MAASSIQPPVISRSAPDPIVLNFQDVVRIAGETIEGTVDLNVAQAQEDHIEQLRIKFRGAIMTEIASQNGQTKITYTETVPLVYTNLTLWTQGAAFPETGSHVLVFPFRFQLAETLPPSFHCSAHSGAGVVSYSLEVVGDRTGLFRSNRRIRRLISVVPPASQAQLLTKDSLKQGWMGQWKDYTQDDKLRTGLWGDYSHAHATISMPALRSLPIATPIPFSFHVTTETKVVNRSDRPEDKSGKPFFPAPPTRFSQVTQVLRRQTEIRARGRVRHIVDSFDLQRTRNPRDVENTEQAPTVQVVVDEPQWIPKDGQERGIWKRAVHFNSTLSFSFAPTSSTQILDWLYFVQFVVPFPGIGNDLKLQFPIHLGPSSPCPPPPIGVPGSSTASYADVLPAGPPPMEDLPPSYWAGDSHDWGNDKT</sequence>
<evidence type="ECO:0000259" key="2">
    <source>
        <dbReference type="Pfam" id="PF00339"/>
    </source>
</evidence>
<feature type="domain" description="Arrestin-like N-terminal" evidence="2">
    <location>
        <begin position="20"/>
        <end position="160"/>
    </location>
</feature>
<name>A0AAD6XXI2_9AGAR</name>
<evidence type="ECO:0000313" key="4">
    <source>
        <dbReference type="Proteomes" id="UP001222325"/>
    </source>
</evidence>
<protein>
    <recommendedName>
        <fullName evidence="2">Arrestin-like N-terminal domain-containing protein</fullName>
    </recommendedName>
</protein>
<dbReference type="InterPro" id="IPR011021">
    <property type="entry name" value="Arrestin-like_N"/>
</dbReference>
<dbReference type="GO" id="GO:0015031">
    <property type="term" value="P:protein transport"/>
    <property type="evidence" value="ECO:0007669"/>
    <property type="project" value="TreeGrafter"/>
</dbReference>
<feature type="compositionally biased region" description="Basic and acidic residues" evidence="1">
    <location>
        <begin position="412"/>
        <end position="421"/>
    </location>
</feature>
<dbReference type="Pfam" id="PF00339">
    <property type="entry name" value="Arrestin_N"/>
    <property type="match status" value="1"/>
</dbReference>
<dbReference type="InterPro" id="IPR014752">
    <property type="entry name" value="Arrestin-like_C"/>
</dbReference>
<reference evidence="3" key="1">
    <citation type="submission" date="2023-03" db="EMBL/GenBank/DDBJ databases">
        <title>Massive genome expansion in bonnet fungi (Mycena s.s.) driven by repeated elements and novel gene families across ecological guilds.</title>
        <authorList>
            <consortium name="Lawrence Berkeley National Laboratory"/>
            <person name="Harder C.B."/>
            <person name="Miyauchi S."/>
            <person name="Viragh M."/>
            <person name="Kuo A."/>
            <person name="Thoen E."/>
            <person name="Andreopoulos B."/>
            <person name="Lu D."/>
            <person name="Skrede I."/>
            <person name="Drula E."/>
            <person name="Henrissat B."/>
            <person name="Morin E."/>
            <person name="Kohler A."/>
            <person name="Barry K."/>
            <person name="LaButti K."/>
            <person name="Morin E."/>
            <person name="Salamov A."/>
            <person name="Lipzen A."/>
            <person name="Mereny Z."/>
            <person name="Hegedus B."/>
            <person name="Baldrian P."/>
            <person name="Stursova M."/>
            <person name="Weitz H."/>
            <person name="Taylor A."/>
            <person name="Grigoriev I.V."/>
            <person name="Nagy L.G."/>
            <person name="Martin F."/>
            <person name="Kauserud H."/>
        </authorList>
    </citation>
    <scope>NUCLEOTIDE SEQUENCE</scope>
    <source>
        <strain evidence="3">CBHHK173m</strain>
    </source>
</reference>
<comment type="caution">
    <text evidence="3">The sequence shown here is derived from an EMBL/GenBank/DDBJ whole genome shotgun (WGS) entry which is preliminary data.</text>
</comment>